<evidence type="ECO:0000313" key="2">
    <source>
        <dbReference type="Proteomes" id="UP001066276"/>
    </source>
</evidence>
<dbReference type="AlphaFoldDB" id="A0AAV7PBF0"/>
<proteinExistence type="predicted"/>
<accession>A0AAV7PBF0</accession>
<gene>
    <name evidence="1" type="ORF">NDU88_001056</name>
</gene>
<comment type="caution">
    <text evidence="1">The sequence shown here is derived from an EMBL/GenBank/DDBJ whole genome shotgun (WGS) entry which is preliminary data.</text>
</comment>
<name>A0AAV7PBF0_PLEWA</name>
<sequence>MERVLTKKEGCLVVIQNELNADKLSVNRMGKWLALLAGRLGCDINLTLQQNLDRLAPKRPKAQDDICLQHIHVALDLLDRWRDYHPYTATNRHFLSPLDYFFTLVQQG</sequence>
<dbReference type="Proteomes" id="UP001066276">
    <property type="component" value="Chromosome 7"/>
</dbReference>
<dbReference type="EMBL" id="JANPWB010000011">
    <property type="protein sequence ID" value="KAJ1122570.1"/>
    <property type="molecule type" value="Genomic_DNA"/>
</dbReference>
<organism evidence="1 2">
    <name type="scientific">Pleurodeles waltl</name>
    <name type="common">Iberian ribbed newt</name>
    <dbReference type="NCBI Taxonomy" id="8319"/>
    <lineage>
        <taxon>Eukaryota</taxon>
        <taxon>Metazoa</taxon>
        <taxon>Chordata</taxon>
        <taxon>Craniata</taxon>
        <taxon>Vertebrata</taxon>
        <taxon>Euteleostomi</taxon>
        <taxon>Amphibia</taxon>
        <taxon>Batrachia</taxon>
        <taxon>Caudata</taxon>
        <taxon>Salamandroidea</taxon>
        <taxon>Salamandridae</taxon>
        <taxon>Pleurodelinae</taxon>
        <taxon>Pleurodeles</taxon>
    </lineage>
</organism>
<keyword evidence="2" id="KW-1185">Reference proteome</keyword>
<evidence type="ECO:0000313" key="1">
    <source>
        <dbReference type="EMBL" id="KAJ1122570.1"/>
    </source>
</evidence>
<reference evidence="1" key="1">
    <citation type="journal article" date="2022" name="bioRxiv">
        <title>Sequencing and chromosome-scale assembly of the giantPleurodeles waltlgenome.</title>
        <authorList>
            <person name="Brown T."/>
            <person name="Elewa A."/>
            <person name="Iarovenko S."/>
            <person name="Subramanian E."/>
            <person name="Araus A.J."/>
            <person name="Petzold A."/>
            <person name="Susuki M."/>
            <person name="Suzuki K.-i.T."/>
            <person name="Hayashi T."/>
            <person name="Toyoda A."/>
            <person name="Oliveira C."/>
            <person name="Osipova E."/>
            <person name="Leigh N.D."/>
            <person name="Simon A."/>
            <person name="Yun M.H."/>
        </authorList>
    </citation>
    <scope>NUCLEOTIDE SEQUENCE</scope>
    <source>
        <strain evidence="1">20211129_DDA</strain>
        <tissue evidence="1">Liver</tissue>
    </source>
</reference>
<protein>
    <submittedName>
        <fullName evidence="1">Uncharacterized protein</fullName>
    </submittedName>
</protein>